<reference evidence="11 13" key="2">
    <citation type="submission" date="2018-08" db="EMBL/GenBank/DDBJ databases">
        <title>Genetic Globetrotter - A new plasmid hitch-hiking vast phylogenetic and geographic distances.</title>
        <authorList>
            <person name="Vollmers J."/>
            <person name="Petersen J."/>
        </authorList>
    </citation>
    <scope>NUCLEOTIDE SEQUENCE [LARGE SCALE GENOMIC DNA]</scope>
    <source>
        <strain evidence="11 13">DSM 26383</strain>
    </source>
</reference>
<dbReference type="AlphaFoldDB" id="A0A0T5PAM4"/>
<dbReference type="GO" id="GO:0055085">
    <property type="term" value="P:transmembrane transport"/>
    <property type="evidence" value="ECO:0007669"/>
    <property type="project" value="InterPro"/>
</dbReference>
<evidence type="ECO:0000256" key="5">
    <source>
        <dbReference type="ARBA" id="ARBA00022692"/>
    </source>
</evidence>
<dbReference type="KEGG" id="rid:RIdsm_02752"/>
<keyword evidence="3 8" id="KW-0813">Transport</keyword>
<dbReference type="PROSITE" id="PS50928">
    <property type="entry name" value="ABC_TM1"/>
    <property type="match status" value="1"/>
</dbReference>
<dbReference type="PANTHER" id="PTHR43848">
    <property type="entry name" value="PUTRESCINE TRANSPORT SYSTEM PERMEASE PROTEIN POTI"/>
    <property type="match status" value="1"/>
</dbReference>
<dbReference type="STRING" id="540747.SAMN04488031_101593"/>
<evidence type="ECO:0000313" key="10">
    <source>
        <dbReference type="EMBL" id="KRS18224.1"/>
    </source>
</evidence>
<evidence type="ECO:0000256" key="4">
    <source>
        <dbReference type="ARBA" id="ARBA00022475"/>
    </source>
</evidence>
<sequence>MQGSNNLFWPLFGAVSIFFMLSPLVLVVLFSFGENAQATLPIGGLTLDWYRALFDNDNFWRGLQNSIIVTGAVGLSSTVVGTLAALGLARLRPARAGRLITVLSFPIMMPPLVLALSLVTSYAGLGIPMGLHTVIPSHLVFTQPFVILIVYAQMSNFNYAVVDSARDLGASPLRIFFTIILPIIRPTLIGATLIAMAVSLDDFIITFFTIGSGMTLPTLIWGMLRTSLDPSINALGTLVLVATISASIVALRITRYRG</sequence>
<keyword evidence="12" id="KW-1185">Reference proteome</keyword>
<evidence type="ECO:0000256" key="2">
    <source>
        <dbReference type="ARBA" id="ARBA00007069"/>
    </source>
</evidence>
<dbReference type="PANTHER" id="PTHR43848:SF2">
    <property type="entry name" value="PUTRESCINE TRANSPORT SYSTEM PERMEASE PROTEIN POTI"/>
    <property type="match status" value="1"/>
</dbReference>
<proteinExistence type="inferred from homology"/>
<dbReference type="Gene3D" id="1.10.3720.10">
    <property type="entry name" value="MetI-like"/>
    <property type="match status" value="1"/>
</dbReference>
<keyword evidence="4" id="KW-1003">Cell membrane</keyword>
<evidence type="ECO:0000256" key="3">
    <source>
        <dbReference type="ARBA" id="ARBA00022448"/>
    </source>
</evidence>
<keyword evidence="7 8" id="KW-0472">Membrane</keyword>
<feature type="transmembrane region" description="Helical" evidence="8">
    <location>
        <begin position="231"/>
        <end position="253"/>
    </location>
</feature>
<feature type="transmembrane region" description="Helical" evidence="8">
    <location>
        <begin position="7"/>
        <end position="32"/>
    </location>
</feature>
<dbReference type="InterPro" id="IPR035906">
    <property type="entry name" value="MetI-like_sf"/>
</dbReference>
<dbReference type="GO" id="GO:0005886">
    <property type="term" value="C:plasma membrane"/>
    <property type="evidence" value="ECO:0007669"/>
    <property type="project" value="UniProtKB-SubCell"/>
</dbReference>
<accession>A0A0T5PAM4</accession>
<evidence type="ECO:0000256" key="7">
    <source>
        <dbReference type="ARBA" id="ARBA00023136"/>
    </source>
</evidence>
<evidence type="ECO:0000313" key="12">
    <source>
        <dbReference type="Proteomes" id="UP000051401"/>
    </source>
</evidence>
<dbReference type="InterPro" id="IPR051789">
    <property type="entry name" value="Bact_Polyamine_Transport"/>
</dbReference>
<comment type="similarity">
    <text evidence="2">Belongs to the binding-protein-dependent transport system permease family. CysTW subfamily.</text>
</comment>
<dbReference type="Proteomes" id="UP000325785">
    <property type="component" value="Chromosome"/>
</dbReference>
<feature type="transmembrane region" description="Helical" evidence="8">
    <location>
        <begin position="203"/>
        <end position="224"/>
    </location>
</feature>
<comment type="subcellular location">
    <subcellularLocation>
        <location evidence="1 8">Cell membrane</location>
        <topology evidence="1 8">Multi-pass membrane protein</topology>
    </subcellularLocation>
</comment>
<dbReference type="SUPFAM" id="SSF161098">
    <property type="entry name" value="MetI-like"/>
    <property type="match status" value="1"/>
</dbReference>
<reference evidence="10 12" key="1">
    <citation type="submission" date="2015-04" db="EMBL/GenBank/DDBJ databases">
        <title>The draft genome sequence of Roseovarius indicus B108T.</title>
        <authorList>
            <person name="Li G."/>
            <person name="Lai Q."/>
            <person name="Shao Z."/>
            <person name="Yan P."/>
        </authorList>
    </citation>
    <scope>NUCLEOTIDE SEQUENCE [LARGE SCALE GENOMIC DNA]</scope>
    <source>
        <strain evidence="10 12">B108</strain>
    </source>
</reference>
<evidence type="ECO:0000256" key="1">
    <source>
        <dbReference type="ARBA" id="ARBA00004651"/>
    </source>
</evidence>
<dbReference type="CDD" id="cd06261">
    <property type="entry name" value="TM_PBP2"/>
    <property type="match status" value="1"/>
</dbReference>
<feature type="transmembrane region" description="Helical" evidence="8">
    <location>
        <begin position="100"/>
        <end position="123"/>
    </location>
</feature>
<organism evidence="10 12">
    <name type="scientific">Roseovarius indicus</name>
    <dbReference type="NCBI Taxonomy" id="540747"/>
    <lineage>
        <taxon>Bacteria</taxon>
        <taxon>Pseudomonadati</taxon>
        <taxon>Pseudomonadota</taxon>
        <taxon>Alphaproteobacteria</taxon>
        <taxon>Rhodobacterales</taxon>
        <taxon>Roseobacteraceae</taxon>
        <taxon>Roseovarius</taxon>
    </lineage>
</organism>
<protein>
    <submittedName>
        <fullName evidence="11">Inner membrane ABC transporter permease protein YdcV</fullName>
    </submittedName>
</protein>
<evidence type="ECO:0000259" key="9">
    <source>
        <dbReference type="PROSITE" id="PS50928"/>
    </source>
</evidence>
<dbReference type="EMBL" id="LAXI01000004">
    <property type="protein sequence ID" value="KRS18224.1"/>
    <property type="molecule type" value="Genomic_DNA"/>
</dbReference>
<name>A0A0T5PAM4_9RHOB</name>
<evidence type="ECO:0000313" key="13">
    <source>
        <dbReference type="Proteomes" id="UP000325785"/>
    </source>
</evidence>
<keyword evidence="6 8" id="KW-1133">Transmembrane helix</keyword>
<gene>
    <name evidence="11" type="primary">ydcV_12</name>
    <name evidence="11" type="ORF">RIdsm_02752</name>
    <name evidence="10" type="ORF">XM52_08730</name>
</gene>
<dbReference type="Pfam" id="PF00528">
    <property type="entry name" value="BPD_transp_1"/>
    <property type="match status" value="1"/>
</dbReference>
<evidence type="ECO:0000256" key="6">
    <source>
        <dbReference type="ARBA" id="ARBA00022989"/>
    </source>
</evidence>
<feature type="transmembrane region" description="Helical" evidence="8">
    <location>
        <begin position="135"/>
        <end position="154"/>
    </location>
</feature>
<dbReference type="PATRIC" id="fig|540747.5.peg.4537"/>
<dbReference type="RefSeq" id="WP_057815362.1">
    <property type="nucleotide sequence ID" value="NZ_CP031598.1"/>
</dbReference>
<evidence type="ECO:0000313" key="11">
    <source>
        <dbReference type="EMBL" id="QEW26944.1"/>
    </source>
</evidence>
<dbReference type="Proteomes" id="UP000051401">
    <property type="component" value="Unassembled WGS sequence"/>
</dbReference>
<feature type="transmembrane region" description="Helical" evidence="8">
    <location>
        <begin position="175"/>
        <end position="197"/>
    </location>
</feature>
<feature type="domain" description="ABC transmembrane type-1" evidence="9">
    <location>
        <begin position="63"/>
        <end position="250"/>
    </location>
</feature>
<evidence type="ECO:0000256" key="8">
    <source>
        <dbReference type="RuleBase" id="RU363032"/>
    </source>
</evidence>
<dbReference type="OrthoDB" id="9809681at2"/>
<dbReference type="EMBL" id="CP031598">
    <property type="protein sequence ID" value="QEW26944.1"/>
    <property type="molecule type" value="Genomic_DNA"/>
</dbReference>
<dbReference type="InterPro" id="IPR000515">
    <property type="entry name" value="MetI-like"/>
</dbReference>
<feature type="transmembrane region" description="Helical" evidence="8">
    <location>
        <begin position="67"/>
        <end position="88"/>
    </location>
</feature>
<keyword evidence="5 8" id="KW-0812">Transmembrane</keyword>